<dbReference type="InterPro" id="IPR024072">
    <property type="entry name" value="DHFR-like_dom_sf"/>
</dbReference>
<protein>
    <submittedName>
        <fullName evidence="2">Dihydrofolate reductase</fullName>
    </submittedName>
</protein>
<feature type="domain" description="Bacterial bifunctional deaminase-reductase C-terminal" evidence="1">
    <location>
        <begin position="3"/>
        <end position="172"/>
    </location>
</feature>
<dbReference type="InterPro" id="IPR002734">
    <property type="entry name" value="RibDG_C"/>
</dbReference>
<dbReference type="GO" id="GO:0009231">
    <property type="term" value="P:riboflavin biosynthetic process"/>
    <property type="evidence" value="ECO:0007669"/>
    <property type="project" value="InterPro"/>
</dbReference>
<dbReference type="GO" id="GO:0008703">
    <property type="term" value="F:5-amino-6-(5-phosphoribosylamino)uracil reductase activity"/>
    <property type="evidence" value="ECO:0007669"/>
    <property type="project" value="InterPro"/>
</dbReference>
<dbReference type="InterPro" id="IPR050765">
    <property type="entry name" value="Riboflavin_Biosynth_HTPR"/>
</dbReference>
<dbReference type="RefSeq" id="WP_089680231.1">
    <property type="nucleotide sequence ID" value="NZ_FNFO01000002.1"/>
</dbReference>
<dbReference type="SUPFAM" id="SSF53597">
    <property type="entry name" value="Dihydrofolate reductase-like"/>
    <property type="match status" value="1"/>
</dbReference>
<sequence length="180" mass="20252">MKKIIYYVASSIDGFISGPNDDVSKFIFQGKGVETYLEDLKSFQTVIMGRKTYEFGYKFGAVPGQPSPAYPHMKHYIFSDSMKLEDKSDQVEIKSMNREEIVKIKNESPTDIYLCGGGQLAGWMLENGLIDQLKLKLNPITLGGGISLFGQTKVSANWKLIESEKFDSGLLLLTYELERN</sequence>
<dbReference type="EMBL" id="FNFO01000002">
    <property type="protein sequence ID" value="SDK34554.1"/>
    <property type="molecule type" value="Genomic_DNA"/>
</dbReference>
<dbReference type="PANTHER" id="PTHR38011">
    <property type="entry name" value="DIHYDROFOLATE REDUCTASE FAMILY PROTEIN (AFU_ORTHOLOGUE AFUA_8G06820)"/>
    <property type="match status" value="1"/>
</dbReference>
<organism evidence="2 3">
    <name type="scientific">Catalinimonas alkaloidigena</name>
    <dbReference type="NCBI Taxonomy" id="1075417"/>
    <lineage>
        <taxon>Bacteria</taxon>
        <taxon>Pseudomonadati</taxon>
        <taxon>Bacteroidota</taxon>
        <taxon>Cytophagia</taxon>
        <taxon>Cytophagales</taxon>
        <taxon>Catalimonadaceae</taxon>
        <taxon>Catalinimonas</taxon>
    </lineage>
</organism>
<evidence type="ECO:0000313" key="3">
    <source>
        <dbReference type="Proteomes" id="UP000198510"/>
    </source>
</evidence>
<dbReference type="AlphaFoldDB" id="A0A1G9B628"/>
<dbReference type="Pfam" id="PF01872">
    <property type="entry name" value="RibD_C"/>
    <property type="match status" value="1"/>
</dbReference>
<dbReference type="Proteomes" id="UP000198510">
    <property type="component" value="Unassembled WGS sequence"/>
</dbReference>
<accession>A0A1G9B628</accession>
<keyword evidence="3" id="KW-1185">Reference proteome</keyword>
<reference evidence="2 3" key="1">
    <citation type="submission" date="2016-10" db="EMBL/GenBank/DDBJ databases">
        <authorList>
            <person name="de Groot N.N."/>
        </authorList>
    </citation>
    <scope>NUCLEOTIDE SEQUENCE [LARGE SCALE GENOMIC DNA]</scope>
    <source>
        <strain evidence="2 3">DSM 25186</strain>
    </source>
</reference>
<proteinExistence type="predicted"/>
<evidence type="ECO:0000259" key="1">
    <source>
        <dbReference type="Pfam" id="PF01872"/>
    </source>
</evidence>
<dbReference type="OrthoDB" id="195113at2"/>
<gene>
    <name evidence="2" type="ORF">SAMN05421823_102513</name>
</gene>
<dbReference type="PANTHER" id="PTHR38011:SF11">
    <property type="entry name" value="2,5-DIAMINO-6-RIBOSYLAMINO-4(3H)-PYRIMIDINONE 5'-PHOSPHATE REDUCTASE"/>
    <property type="match status" value="1"/>
</dbReference>
<evidence type="ECO:0000313" key="2">
    <source>
        <dbReference type="EMBL" id="SDK34554.1"/>
    </source>
</evidence>
<dbReference type="STRING" id="1075417.SAMN05421823_102513"/>
<dbReference type="Gene3D" id="3.40.430.10">
    <property type="entry name" value="Dihydrofolate Reductase, subunit A"/>
    <property type="match status" value="1"/>
</dbReference>
<name>A0A1G9B628_9BACT</name>